<comment type="caution">
    <text evidence="1">The sequence shown here is derived from an EMBL/GenBank/DDBJ whole genome shotgun (WGS) entry which is preliminary data.</text>
</comment>
<dbReference type="Gene3D" id="3.40.190.10">
    <property type="entry name" value="Periplasmic binding protein-like II"/>
    <property type="match status" value="3"/>
</dbReference>
<sequence length="564" mass="64208">MGKSKKSLSLVLLTILLTIGIVGCSSDEEASKEVNMEELPDVEDYSEKLTLHLSGSFTQGEIEDDNWVQKKLEEMFNVEIVNTKLNTWNADETSLAVASGDVPDTFSFTSGTLTAQEMYDGGVTRTIPKEMIKKYAPRYSEMLDENQPGWDLNLLSGSNEEYIQLTGLQSHTKGILWAPTFRLDWLEELGIEPPGEIKPVGPDGGLERIYFTDEAYSLEEVEEILKAFTFDDPDGNGKDDTYGLLPYNNQLHWMTTIMGAHGVAPGYNLMEDDKLKSAEISNKYKEGLKLLAKWYDMGIVDPEWTTLDVEKAWEKYKIGKTGYFTAQRSYVAMEDWTKLRAPQNLILSDPDAKLLVTAPEIGPDGQQGEGSWMPVTLLGDGFQIAKDVTDIELARILQIFDYINHDDEARWTLYGEVGEHSEWQGTPEESAILVKEEYPAEEGDMGFWAYNFRTYPGERLKWLTSEYTFNLMEQFFAKPEVVEEMAIRPYRYDLFEETKGLELEKRYSGQLDTIVDEFRMRAIVGEIDVDKEWDSYVENWLNNGGQEILDELEKAPKVSDLLAE</sequence>
<gene>
    <name evidence="1" type="ORF">CIL05_00470</name>
</gene>
<evidence type="ECO:0000313" key="1">
    <source>
        <dbReference type="EMBL" id="PAV31169.1"/>
    </source>
</evidence>
<dbReference type="EMBL" id="NPOA01000001">
    <property type="protein sequence ID" value="PAV31169.1"/>
    <property type="molecule type" value="Genomic_DNA"/>
</dbReference>
<dbReference type="SUPFAM" id="SSF53850">
    <property type="entry name" value="Periplasmic binding protein-like II"/>
    <property type="match status" value="1"/>
</dbReference>
<name>A0A2A2IHB3_9BACI</name>
<organism evidence="1 2">
    <name type="scientific">Virgibacillus profundi</name>
    <dbReference type="NCBI Taxonomy" id="2024555"/>
    <lineage>
        <taxon>Bacteria</taxon>
        <taxon>Bacillati</taxon>
        <taxon>Bacillota</taxon>
        <taxon>Bacilli</taxon>
        <taxon>Bacillales</taxon>
        <taxon>Bacillaceae</taxon>
        <taxon>Virgibacillus</taxon>
    </lineage>
</organism>
<keyword evidence="2" id="KW-1185">Reference proteome</keyword>
<dbReference type="RefSeq" id="WP_095653540.1">
    <property type="nucleotide sequence ID" value="NZ_NPOA01000001.1"/>
</dbReference>
<dbReference type="PROSITE" id="PS51257">
    <property type="entry name" value="PROKAR_LIPOPROTEIN"/>
    <property type="match status" value="1"/>
</dbReference>
<dbReference type="Proteomes" id="UP000218887">
    <property type="component" value="Unassembled WGS sequence"/>
</dbReference>
<dbReference type="OrthoDB" id="9787283at2"/>
<evidence type="ECO:0000313" key="2">
    <source>
        <dbReference type="Proteomes" id="UP000218887"/>
    </source>
</evidence>
<dbReference type="AlphaFoldDB" id="A0A2A2IHB3"/>
<protein>
    <submittedName>
        <fullName evidence="1">ABC transporter substrate-binding protein</fullName>
    </submittedName>
</protein>
<reference evidence="1 2" key="1">
    <citation type="submission" date="2017-08" db="EMBL/GenBank/DDBJ databases">
        <title>Virgibacillus indicus sp. nov. and Virgibacillus profoundi sp. nov, two moderately halophilic bacteria isolated from marine sediment by using the Microfluidic Streak Plate.</title>
        <authorList>
            <person name="Xu B."/>
            <person name="Hu B."/>
            <person name="Wang J."/>
            <person name="Zhu Y."/>
            <person name="Huang L."/>
            <person name="Du W."/>
            <person name="Huang Y."/>
        </authorList>
    </citation>
    <scope>NUCLEOTIDE SEQUENCE [LARGE SCALE GENOMIC DNA]</scope>
    <source>
        <strain evidence="1 2">IO3-P3-H5</strain>
    </source>
</reference>
<proteinExistence type="predicted"/>
<accession>A0A2A2IHB3</accession>